<evidence type="ECO:0000313" key="3">
    <source>
        <dbReference type="Proteomes" id="UP001367922"/>
    </source>
</evidence>
<sequence length="148" mass="16945">MLRPDKDNSYKNGLYLSIYNLCYMLGSGALLIGLGWIFSSIEVKSNFTLLFGPIMILFLLLSGIGYFILWIRLLKKYRQYVTHKPIWNMFIIGVIGVIPNLIFFGYFMSLQNDESCFGAAFLGIPIFFLSVITMLMLSLFIAKSPQIR</sequence>
<comment type="caution">
    <text evidence="2">The sequence shown here is derived from an EMBL/GenBank/DDBJ whole genome shotgun (WGS) entry which is preliminary data.</text>
</comment>
<protein>
    <submittedName>
        <fullName evidence="2">Uncharacterized protein</fullName>
    </submittedName>
</protein>
<name>A0ABU8FTR5_9BACI</name>
<gene>
    <name evidence="2" type="ORF">WAX78_07850</name>
</gene>
<dbReference type="RefSeq" id="WP_336481738.1">
    <property type="nucleotide sequence ID" value="NZ_JBAWSV010000002.1"/>
</dbReference>
<keyword evidence="1" id="KW-0472">Membrane</keyword>
<evidence type="ECO:0000313" key="2">
    <source>
        <dbReference type="EMBL" id="MEI4829367.1"/>
    </source>
</evidence>
<feature type="transmembrane region" description="Helical" evidence="1">
    <location>
        <begin position="86"/>
        <end position="107"/>
    </location>
</feature>
<proteinExistence type="predicted"/>
<feature type="transmembrane region" description="Helical" evidence="1">
    <location>
        <begin position="119"/>
        <end position="142"/>
    </location>
</feature>
<accession>A0ABU8FTR5</accession>
<keyword evidence="1" id="KW-0812">Transmembrane</keyword>
<keyword evidence="3" id="KW-1185">Reference proteome</keyword>
<keyword evidence="1" id="KW-1133">Transmembrane helix</keyword>
<dbReference type="Proteomes" id="UP001367922">
    <property type="component" value="Unassembled WGS sequence"/>
</dbReference>
<dbReference type="EMBL" id="JBAWSV010000002">
    <property type="protein sequence ID" value="MEI4829367.1"/>
    <property type="molecule type" value="Genomic_DNA"/>
</dbReference>
<feature type="transmembrane region" description="Helical" evidence="1">
    <location>
        <begin position="50"/>
        <end position="74"/>
    </location>
</feature>
<organism evidence="2 3">
    <name type="scientific">Bacillus yunxiaonensis</name>
    <dbReference type="NCBI Taxonomy" id="3127665"/>
    <lineage>
        <taxon>Bacteria</taxon>
        <taxon>Bacillati</taxon>
        <taxon>Bacillota</taxon>
        <taxon>Bacilli</taxon>
        <taxon>Bacillales</taxon>
        <taxon>Bacillaceae</taxon>
        <taxon>Bacillus</taxon>
    </lineage>
</organism>
<feature type="transmembrane region" description="Helical" evidence="1">
    <location>
        <begin position="12"/>
        <end position="38"/>
    </location>
</feature>
<reference evidence="2 3" key="1">
    <citation type="submission" date="2024-01" db="EMBL/GenBank/DDBJ databases">
        <title>Seven novel Bacillus-like species.</title>
        <authorList>
            <person name="Liu G."/>
        </authorList>
    </citation>
    <scope>NUCLEOTIDE SEQUENCE [LARGE SCALE GENOMIC DNA]</scope>
    <source>
        <strain evidence="2 3">FJAT-53711</strain>
    </source>
</reference>
<evidence type="ECO:0000256" key="1">
    <source>
        <dbReference type="SAM" id="Phobius"/>
    </source>
</evidence>